<dbReference type="Pfam" id="PF13338">
    <property type="entry name" value="AbiEi_4"/>
    <property type="match status" value="1"/>
</dbReference>
<dbReference type="RefSeq" id="WP_034224764.1">
    <property type="nucleotide sequence ID" value="NZ_AXCW01000058.1"/>
</dbReference>
<sequence length="317" mass="34593">MENLPPPIHDLARRQDGVVTVAQCVDRGVSADAVERRAASGQWRRVQRGVYLTHGGPSTFRTRARAALLLAGTGAALSHRSAAYVHDFVGSAPRLVEVSVPWGRRVTTDRGVVVRRRRELEVTARAGLHLTSRGATVVDLLDHARGTDDAVALLSAAVRAGAHPEEVLGALGRRPRARHRGLVIELLGEVVDGAESAMELRYHRDVERRHGLPRSTRQVAQVIGGRSIRADAVYVGCGVRVELDGQLAHPGGRTDADTWRDNAVLLERGEITLRYRWQHVRVTPCRTAAQVARALRSRGWRGDPRPCGPTCAVRTAT</sequence>
<feature type="domain" description="AbiEi antitoxin N-terminal" evidence="1">
    <location>
        <begin position="10"/>
        <end position="52"/>
    </location>
</feature>
<evidence type="ECO:0000313" key="2">
    <source>
        <dbReference type="EMBL" id="EYR63951.1"/>
    </source>
</evidence>
<accession>A0A021VS16</accession>
<organism evidence="2 3">
    <name type="scientific">Actinotalea ferrariae CF5-4</name>
    <dbReference type="NCBI Taxonomy" id="948458"/>
    <lineage>
        <taxon>Bacteria</taxon>
        <taxon>Bacillati</taxon>
        <taxon>Actinomycetota</taxon>
        <taxon>Actinomycetes</taxon>
        <taxon>Micrococcales</taxon>
        <taxon>Cellulomonadaceae</taxon>
        <taxon>Actinotalea</taxon>
    </lineage>
</organism>
<evidence type="ECO:0000313" key="3">
    <source>
        <dbReference type="Proteomes" id="UP000019753"/>
    </source>
</evidence>
<dbReference type="AlphaFoldDB" id="A0A021VS16"/>
<evidence type="ECO:0000259" key="1">
    <source>
        <dbReference type="Pfam" id="PF13338"/>
    </source>
</evidence>
<reference evidence="2 3" key="1">
    <citation type="submission" date="2014-01" db="EMBL/GenBank/DDBJ databases">
        <title>Actinotalea ferrariae CF5-4.</title>
        <authorList>
            <person name="Chen F."/>
            <person name="Li Y."/>
            <person name="Wang G."/>
        </authorList>
    </citation>
    <scope>NUCLEOTIDE SEQUENCE [LARGE SCALE GENOMIC DNA]</scope>
    <source>
        <strain evidence="2 3">CF5-4</strain>
    </source>
</reference>
<protein>
    <recommendedName>
        <fullName evidence="1">AbiEi antitoxin N-terminal domain-containing protein</fullName>
    </recommendedName>
</protein>
<comment type="caution">
    <text evidence="2">The sequence shown here is derived from an EMBL/GenBank/DDBJ whole genome shotgun (WGS) entry which is preliminary data.</text>
</comment>
<dbReference type="Proteomes" id="UP000019753">
    <property type="component" value="Unassembled WGS sequence"/>
</dbReference>
<dbReference type="EMBL" id="AXCW01000058">
    <property type="protein sequence ID" value="EYR63951.1"/>
    <property type="molecule type" value="Genomic_DNA"/>
</dbReference>
<dbReference type="OrthoDB" id="5146042at2"/>
<proteinExistence type="predicted"/>
<name>A0A021VS16_9CELL</name>
<keyword evidence="3" id="KW-1185">Reference proteome</keyword>
<dbReference type="InterPro" id="IPR025159">
    <property type="entry name" value="AbiEi_N"/>
</dbReference>
<gene>
    <name evidence="2" type="ORF">N866_16900</name>
</gene>